<evidence type="ECO:0000313" key="4">
    <source>
        <dbReference type="Proteomes" id="UP000597444"/>
    </source>
</evidence>
<keyword evidence="2" id="KW-0812">Transmembrane</keyword>
<organism evidence="3 4">
    <name type="scientific">Reticulibacter mediterranei</name>
    <dbReference type="NCBI Taxonomy" id="2778369"/>
    <lineage>
        <taxon>Bacteria</taxon>
        <taxon>Bacillati</taxon>
        <taxon>Chloroflexota</taxon>
        <taxon>Ktedonobacteria</taxon>
        <taxon>Ktedonobacterales</taxon>
        <taxon>Reticulibacteraceae</taxon>
        <taxon>Reticulibacter</taxon>
    </lineage>
</organism>
<proteinExistence type="predicted"/>
<dbReference type="RefSeq" id="WP_220210201.1">
    <property type="nucleotide sequence ID" value="NZ_BNJK01000002.1"/>
</dbReference>
<reference evidence="3" key="1">
    <citation type="submission" date="2020-10" db="EMBL/GenBank/DDBJ databases">
        <title>Taxonomic study of unclassified bacteria belonging to the class Ktedonobacteria.</title>
        <authorList>
            <person name="Yabe S."/>
            <person name="Wang C.M."/>
            <person name="Zheng Y."/>
            <person name="Sakai Y."/>
            <person name="Cavaletti L."/>
            <person name="Monciardini P."/>
            <person name="Donadio S."/>
        </authorList>
    </citation>
    <scope>NUCLEOTIDE SEQUENCE</scope>
    <source>
        <strain evidence="3">ID150040</strain>
    </source>
</reference>
<feature type="region of interest" description="Disordered" evidence="1">
    <location>
        <begin position="59"/>
        <end position="79"/>
    </location>
</feature>
<gene>
    <name evidence="3" type="ORF">KSF_096090</name>
</gene>
<keyword evidence="2" id="KW-1133">Transmembrane helix</keyword>
<feature type="transmembrane region" description="Helical" evidence="2">
    <location>
        <begin position="88"/>
        <end position="112"/>
    </location>
</feature>
<evidence type="ECO:0000256" key="2">
    <source>
        <dbReference type="SAM" id="Phobius"/>
    </source>
</evidence>
<protein>
    <submittedName>
        <fullName evidence="3">Uncharacterized protein</fullName>
    </submittedName>
</protein>
<evidence type="ECO:0000256" key="1">
    <source>
        <dbReference type="SAM" id="MobiDB-lite"/>
    </source>
</evidence>
<name>A0A8J3J2H0_9CHLR</name>
<evidence type="ECO:0000313" key="3">
    <source>
        <dbReference type="EMBL" id="GHO99561.1"/>
    </source>
</evidence>
<dbReference type="AlphaFoldDB" id="A0A8J3J2H0"/>
<comment type="caution">
    <text evidence="3">The sequence shown here is derived from an EMBL/GenBank/DDBJ whole genome shotgun (WGS) entry which is preliminary data.</text>
</comment>
<accession>A0A8J3J2H0</accession>
<keyword evidence="2" id="KW-0472">Membrane</keyword>
<dbReference type="EMBL" id="BNJK01000002">
    <property type="protein sequence ID" value="GHO99561.1"/>
    <property type="molecule type" value="Genomic_DNA"/>
</dbReference>
<keyword evidence="4" id="KW-1185">Reference proteome</keyword>
<sequence>MSQQPDQTAILAYRVEQVEHALGRKVESRELGLQLTPIHREMTAIRAEITILKQELADRDEKQRKEKEEEQKKQQEEKEKQYKWILRAIWAAVVAILSFASGVLLLVIQHWIG</sequence>
<dbReference type="Proteomes" id="UP000597444">
    <property type="component" value="Unassembled WGS sequence"/>
</dbReference>